<dbReference type="PANTHER" id="PTHR42794">
    <property type="entry name" value="HEMIN IMPORT ATP-BINDING PROTEIN HMUV"/>
    <property type="match status" value="1"/>
</dbReference>
<dbReference type="SUPFAM" id="SSF52540">
    <property type="entry name" value="P-loop containing nucleoside triphosphate hydrolases"/>
    <property type="match status" value="1"/>
</dbReference>
<evidence type="ECO:0000313" key="8">
    <source>
        <dbReference type="Proteomes" id="UP000619295"/>
    </source>
</evidence>
<reference evidence="7" key="1">
    <citation type="submission" date="2020-09" db="EMBL/GenBank/DDBJ databases">
        <title>Bosea spartocytisi sp. nov. a root nodule endophyte of Spartocytisus supranubius in the high mountain ecosystem fo the Teide National Park (Canary Islands, Spain).</title>
        <authorList>
            <person name="Pulido-Suarez L."/>
            <person name="Peix A."/>
            <person name="Igual J.M."/>
            <person name="Socas-Perez N."/>
            <person name="Velazquez E."/>
            <person name="Flores-Felix J.D."/>
            <person name="Leon-Barrios M."/>
        </authorList>
    </citation>
    <scope>NUCLEOTIDE SEQUENCE</scope>
    <source>
        <strain evidence="7">SSUT16</strain>
    </source>
</reference>
<dbReference type="PROSITE" id="PS50893">
    <property type="entry name" value="ABC_TRANSPORTER_2"/>
    <property type="match status" value="1"/>
</dbReference>
<evidence type="ECO:0000256" key="1">
    <source>
        <dbReference type="ARBA" id="ARBA00022448"/>
    </source>
</evidence>
<evidence type="ECO:0000256" key="4">
    <source>
        <dbReference type="ARBA" id="ARBA00022967"/>
    </source>
</evidence>
<comment type="caution">
    <text evidence="7">The sequence shown here is derived from an EMBL/GenBank/DDBJ whole genome shotgun (WGS) entry which is preliminary data.</text>
</comment>
<dbReference type="InterPro" id="IPR027417">
    <property type="entry name" value="P-loop_NTPase"/>
</dbReference>
<gene>
    <name evidence="7" type="ORF">IED13_16335</name>
</gene>
<keyword evidence="2" id="KW-0547">Nucleotide-binding</keyword>
<dbReference type="PANTHER" id="PTHR42794:SF1">
    <property type="entry name" value="HEMIN IMPORT ATP-BINDING PROTEIN HMUV"/>
    <property type="match status" value="1"/>
</dbReference>
<keyword evidence="3 7" id="KW-0067">ATP-binding</keyword>
<dbReference type="CDD" id="cd03214">
    <property type="entry name" value="ABC_Iron-Siderophores_B12_Hemin"/>
    <property type="match status" value="1"/>
</dbReference>
<dbReference type="RefSeq" id="WP_191124791.1">
    <property type="nucleotide sequence ID" value="NZ_JACXWY010000009.1"/>
</dbReference>
<dbReference type="Gene3D" id="3.40.50.300">
    <property type="entry name" value="P-loop containing nucleotide triphosphate hydrolases"/>
    <property type="match status" value="1"/>
</dbReference>
<dbReference type="InterPro" id="IPR003593">
    <property type="entry name" value="AAA+_ATPase"/>
</dbReference>
<name>A0A927EC51_9HYPH</name>
<feature type="domain" description="ABC transporter" evidence="6">
    <location>
        <begin position="3"/>
        <end position="238"/>
    </location>
</feature>
<dbReference type="GO" id="GO:0016887">
    <property type="term" value="F:ATP hydrolysis activity"/>
    <property type="evidence" value="ECO:0007669"/>
    <property type="project" value="InterPro"/>
</dbReference>
<protein>
    <submittedName>
        <fullName evidence="7">ABC transporter ATP-binding protein</fullName>
    </submittedName>
</protein>
<evidence type="ECO:0000313" key="7">
    <source>
        <dbReference type="EMBL" id="MBD3847280.1"/>
    </source>
</evidence>
<dbReference type="EMBL" id="JACXWY010000009">
    <property type="protein sequence ID" value="MBD3847280.1"/>
    <property type="molecule type" value="Genomic_DNA"/>
</dbReference>
<dbReference type="AlphaFoldDB" id="A0A927EC51"/>
<keyword evidence="8" id="KW-1185">Reference proteome</keyword>
<evidence type="ECO:0000256" key="2">
    <source>
        <dbReference type="ARBA" id="ARBA00022741"/>
    </source>
</evidence>
<sequence length="266" mass="27484">MAIVAQGICVSLGGRCVLTAADMALQPGEVLGIVGPNGAGKTTLLRVLAGLLRPDQGSVRYDGSTARELGRRALARRVAFLAQDGAATWSLSVEALVGLGRLPHRPPFGAESEADRAAVANAMALCDIAALAGRTLGTLSGGEGRRVLLARALAVDAAYLLADEPLAGLDPGHQLETLKRLRTVAAGGVGVAVVLHDLSLAARFCDRLLLIHRGLRIANGAPGDVLDDAALADVFGVSVLRGQRDGVPFLLPWQPIDARGPTHDGR</sequence>
<dbReference type="Proteomes" id="UP000619295">
    <property type="component" value="Unassembled WGS sequence"/>
</dbReference>
<keyword evidence="4" id="KW-1278">Translocase</keyword>
<dbReference type="GO" id="GO:0005524">
    <property type="term" value="F:ATP binding"/>
    <property type="evidence" value="ECO:0007669"/>
    <property type="project" value="UniProtKB-KW"/>
</dbReference>
<proteinExistence type="predicted"/>
<evidence type="ECO:0000259" key="6">
    <source>
        <dbReference type="PROSITE" id="PS50893"/>
    </source>
</evidence>
<comment type="function">
    <text evidence="5">Part of the ABC transporter complex HmuTUV involved in hemin import. Responsible for energy coupling to the transport system.</text>
</comment>
<keyword evidence="1" id="KW-0813">Transport</keyword>
<evidence type="ECO:0000256" key="3">
    <source>
        <dbReference type="ARBA" id="ARBA00022840"/>
    </source>
</evidence>
<dbReference type="InterPro" id="IPR003439">
    <property type="entry name" value="ABC_transporter-like_ATP-bd"/>
</dbReference>
<dbReference type="Pfam" id="PF00005">
    <property type="entry name" value="ABC_tran"/>
    <property type="match status" value="1"/>
</dbReference>
<dbReference type="SMART" id="SM00382">
    <property type="entry name" value="AAA"/>
    <property type="match status" value="1"/>
</dbReference>
<accession>A0A927EC51</accession>
<evidence type="ECO:0000256" key="5">
    <source>
        <dbReference type="ARBA" id="ARBA00037066"/>
    </source>
</evidence>
<organism evidence="7 8">
    <name type="scientific">Bosea spartocytisi</name>
    <dbReference type="NCBI Taxonomy" id="2773451"/>
    <lineage>
        <taxon>Bacteria</taxon>
        <taxon>Pseudomonadati</taxon>
        <taxon>Pseudomonadota</taxon>
        <taxon>Alphaproteobacteria</taxon>
        <taxon>Hyphomicrobiales</taxon>
        <taxon>Boseaceae</taxon>
        <taxon>Bosea</taxon>
    </lineage>
</organism>